<comment type="caution">
    <text evidence="1">The sequence shown here is derived from an EMBL/GenBank/DDBJ whole genome shotgun (WGS) entry which is preliminary data.</text>
</comment>
<dbReference type="OrthoDB" id="2595304at2"/>
<dbReference type="Proteomes" id="UP000272464">
    <property type="component" value="Unassembled WGS sequence"/>
</dbReference>
<sequence>MKITLDISSKEFDGIVGEEPHLKQTIFLSFQSEIKGEYKFEFMNSTINIFDFKDHLASQGLQFDSDSLFVFGKMQVLITRVKGADIKLLEEINNRAVREQYYTWPYTLSEGNVVCICGGYLSFLADFYASVFIVTESNPKITLTFNSDEALPYDFTSPSSIKRAQLSETKFETNSPGKLFNFDYFSGHFGTGRRVIKSED</sequence>
<reference evidence="1 2" key="1">
    <citation type="submission" date="2018-12" db="EMBL/GenBank/DDBJ databases">
        <authorList>
            <person name="Sun L."/>
            <person name="Chen Z."/>
        </authorList>
    </citation>
    <scope>NUCLEOTIDE SEQUENCE [LARGE SCALE GENOMIC DNA]</scope>
    <source>
        <strain evidence="1 2">3-5-3</strain>
    </source>
</reference>
<proteinExistence type="predicted"/>
<accession>A0A433X611</accession>
<keyword evidence="2" id="KW-1185">Reference proteome</keyword>
<dbReference type="AlphaFoldDB" id="A0A433X611"/>
<evidence type="ECO:0000313" key="2">
    <source>
        <dbReference type="Proteomes" id="UP000272464"/>
    </source>
</evidence>
<name>A0A433X611_9BACL</name>
<dbReference type="RefSeq" id="WP_127199924.1">
    <property type="nucleotide sequence ID" value="NZ_RZNX01000006.1"/>
</dbReference>
<dbReference type="EMBL" id="RZNX01000006">
    <property type="protein sequence ID" value="RUT29540.1"/>
    <property type="molecule type" value="Genomic_DNA"/>
</dbReference>
<organism evidence="1 2">
    <name type="scientific">Paenibacillus zeisoli</name>
    <dbReference type="NCBI Taxonomy" id="2496267"/>
    <lineage>
        <taxon>Bacteria</taxon>
        <taxon>Bacillati</taxon>
        <taxon>Bacillota</taxon>
        <taxon>Bacilli</taxon>
        <taxon>Bacillales</taxon>
        <taxon>Paenibacillaceae</taxon>
        <taxon>Paenibacillus</taxon>
    </lineage>
</organism>
<gene>
    <name evidence="1" type="ORF">EJP77_14275</name>
</gene>
<protein>
    <submittedName>
        <fullName evidence="1">Uncharacterized protein</fullName>
    </submittedName>
</protein>
<evidence type="ECO:0000313" key="1">
    <source>
        <dbReference type="EMBL" id="RUT29540.1"/>
    </source>
</evidence>